<dbReference type="Proteomes" id="UP000265801">
    <property type="component" value="Unassembled WGS sequence"/>
</dbReference>
<dbReference type="EMBL" id="QXIR01000020">
    <property type="protein sequence ID" value="RIW31872.1"/>
    <property type="molecule type" value="Genomic_DNA"/>
</dbReference>
<feature type="transmembrane region" description="Helical" evidence="1">
    <location>
        <begin position="54"/>
        <end position="81"/>
    </location>
</feature>
<evidence type="ECO:0000256" key="1">
    <source>
        <dbReference type="SAM" id="Phobius"/>
    </source>
</evidence>
<gene>
    <name evidence="2" type="ORF">D3H55_14735</name>
</gene>
<keyword evidence="1" id="KW-0812">Transmembrane</keyword>
<comment type="caution">
    <text evidence="2">The sequence shown here is derived from an EMBL/GenBank/DDBJ whole genome shotgun (WGS) entry which is preliminary data.</text>
</comment>
<reference evidence="2 3" key="1">
    <citation type="submission" date="2018-09" db="EMBL/GenBank/DDBJ databases">
        <title>Bacillus saliacetes sp. nov., isolated from Thai shrimp paste (Ka-pi).</title>
        <authorList>
            <person name="Daroonpunt R."/>
            <person name="Tanasupawat S."/>
            <person name="Yiamsombut S."/>
        </authorList>
    </citation>
    <scope>NUCLEOTIDE SEQUENCE [LARGE SCALE GENOMIC DNA]</scope>
    <source>
        <strain evidence="2 3">SKP7-4</strain>
    </source>
</reference>
<dbReference type="OrthoDB" id="2884302at2"/>
<keyword evidence="3" id="KW-1185">Reference proteome</keyword>
<keyword evidence="1" id="KW-0472">Membrane</keyword>
<accession>A0A3A1QZK5</accession>
<dbReference type="RefSeq" id="WP_119547956.1">
    <property type="nucleotide sequence ID" value="NZ_QXIR01000020.1"/>
</dbReference>
<name>A0A3A1QZK5_9BACI</name>
<evidence type="ECO:0000313" key="2">
    <source>
        <dbReference type="EMBL" id="RIW31872.1"/>
    </source>
</evidence>
<organism evidence="2 3">
    <name type="scientific">Bacillus salacetis</name>
    <dbReference type="NCBI Taxonomy" id="2315464"/>
    <lineage>
        <taxon>Bacteria</taxon>
        <taxon>Bacillati</taxon>
        <taxon>Bacillota</taxon>
        <taxon>Bacilli</taxon>
        <taxon>Bacillales</taxon>
        <taxon>Bacillaceae</taxon>
        <taxon>Bacillus</taxon>
    </lineage>
</organism>
<protein>
    <submittedName>
        <fullName evidence="2">Uncharacterized protein</fullName>
    </submittedName>
</protein>
<feature type="transmembrane region" description="Helical" evidence="1">
    <location>
        <begin position="12"/>
        <end position="34"/>
    </location>
</feature>
<evidence type="ECO:0000313" key="3">
    <source>
        <dbReference type="Proteomes" id="UP000265801"/>
    </source>
</evidence>
<dbReference type="AlphaFoldDB" id="A0A3A1QZK5"/>
<proteinExistence type="predicted"/>
<keyword evidence="1" id="KW-1133">Transmembrane helix</keyword>
<sequence length="93" mass="10508">MKNLIFKTFGVPSWSFLIGFLFVILSGFGGRIASSLSRQGSEEVWMVSEELTRAWTYIPLIVGIAFLTLAVSTFSITYYFWQKRRGELDAGLS</sequence>